<dbReference type="SUPFAM" id="SSF57667">
    <property type="entry name" value="beta-beta-alpha zinc fingers"/>
    <property type="match status" value="3"/>
</dbReference>
<evidence type="ECO:0000256" key="5">
    <source>
        <dbReference type="ARBA" id="ARBA00022833"/>
    </source>
</evidence>
<evidence type="ECO:0000313" key="14">
    <source>
        <dbReference type="Proteomes" id="UP000838412"/>
    </source>
</evidence>
<feature type="compositionally biased region" description="Basic residues" evidence="11">
    <location>
        <begin position="165"/>
        <end position="175"/>
    </location>
</feature>
<dbReference type="GO" id="GO:0000978">
    <property type="term" value="F:RNA polymerase II cis-regulatory region sequence-specific DNA binding"/>
    <property type="evidence" value="ECO:0007669"/>
    <property type="project" value="TreeGrafter"/>
</dbReference>
<feature type="domain" description="C2H2-type" evidence="12">
    <location>
        <begin position="513"/>
        <end position="541"/>
    </location>
</feature>
<keyword evidence="4 10" id="KW-0863">Zinc-finger</keyword>
<evidence type="ECO:0000256" key="9">
    <source>
        <dbReference type="ARBA" id="ARBA00023242"/>
    </source>
</evidence>
<proteinExistence type="predicted"/>
<evidence type="ECO:0000256" key="3">
    <source>
        <dbReference type="ARBA" id="ARBA00022737"/>
    </source>
</evidence>
<feature type="compositionally biased region" description="Basic and acidic residues" evidence="11">
    <location>
        <begin position="198"/>
        <end position="208"/>
    </location>
</feature>
<feature type="region of interest" description="Disordered" evidence="11">
    <location>
        <begin position="18"/>
        <end position="37"/>
    </location>
</feature>
<dbReference type="GO" id="GO:0005634">
    <property type="term" value="C:nucleus"/>
    <property type="evidence" value="ECO:0007669"/>
    <property type="project" value="UniProtKB-SubCell"/>
</dbReference>
<feature type="region of interest" description="Disordered" evidence="11">
    <location>
        <begin position="276"/>
        <end position="354"/>
    </location>
</feature>
<dbReference type="GO" id="GO:0008270">
    <property type="term" value="F:zinc ion binding"/>
    <property type="evidence" value="ECO:0007669"/>
    <property type="project" value="UniProtKB-KW"/>
</dbReference>
<comment type="subcellular location">
    <subcellularLocation>
        <location evidence="1">Nucleus</location>
    </subcellularLocation>
</comment>
<evidence type="ECO:0000256" key="8">
    <source>
        <dbReference type="ARBA" id="ARBA00023163"/>
    </source>
</evidence>
<evidence type="ECO:0000256" key="6">
    <source>
        <dbReference type="ARBA" id="ARBA00023015"/>
    </source>
</evidence>
<organism evidence="13 14">
    <name type="scientific">Branchiostoma lanceolatum</name>
    <name type="common">Common lancelet</name>
    <name type="synonym">Amphioxus lanceolatum</name>
    <dbReference type="NCBI Taxonomy" id="7740"/>
    <lineage>
        <taxon>Eukaryota</taxon>
        <taxon>Metazoa</taxon>
        <taxon>Chordata</taxon>
        <taxon>Cephalochordata</taxon>
        <taxon>Leptocardii</taxon>
        <taxon>Amphioxiformes</taxon>
        <taxon>Branchiostomatidae</taxon>
        <taxon>Branchiostoma</taxon>
    </lineage>
</organism>
<evidence type="ECO:0000256" key="1">
    <source>
        <dbReference type="ARBA" id="ARBA00004123"/>
    </source>
</evidence>
<dbReference type="Pfam" id="PF00096">
    <property type="entry name" value="zf-C2H2"/>
    <property type="match status" value="4"/>
</dbReference>
<keyword evidence="3" id="KW-0677">Repeat</keyword>
<evidence type="ECO:0000256" key="7">
    <source>
        <dbReference type="ARBA" id="ARBA00023125"/>
    </source>
</evidence>
<dbReference type="InterPro" id="IPR036236">
    <property type="entry name" value="Znf_C2H2_sf"/>
</dbReference>
<dbReference type="GO" id="GO:0017053">
    <property type="term" value="C:transcription repressor complex"/>
    <property type="evidence" value="ECO:0007669"/>
    <property type="project" value="TreeGrafter"/>
</dbReference>
<feature type="compositionally biased region" description="Polar residues" evidence="11">
    <location>
        <begin position="286"/>
        <end position="299"/>
    </location>
</feature>
<feature type="region of interest" description="Disordered" evidence="11">
    <location>
        <begin position="130"/>
        <end position="227"/>
    </location>
</feature>
<dbReference type="EMBL" id="OV696689">
    <property type="protein sequence ID" value="CAH1262674.1"/>
    <property type="molecule type" value="Genomic_DNA"/>
</dbReference>
<evidence type="ECO:0000256" key="10">
    <source>
        <dbReference type="PROSITE-ProRule" id="PRU00042"/>
    </source>
</evidence>
<dbReference type="GO" id="GO:0001227">
    <property type="term" value="F:DNA-binding transcription repressor activity, RNA polymerase II-specific"/>
    <property type="evidence" value="ECO:0007669"/>
    <property type="project" value="TreeGrafter"/>
</dbReference>
<keyword evidence="2" id="KW-0479">Metal-binding</keyword>
<feature type="domain" description="C2H2-type" evidence="12">
    <location>
        <begin position="390"/>
        <end position="413"/>
    </location>
</feature>
<keyword evidence="7" id="KW-0238">DNA-binding</keyword>
<dbReference type="PROSITE" id="PS50157">
    <property type="entry name" value="ZINC_FINGER_C2H2_2"/>
    <property type="match status" value="4"/>
</dbReference>
<dbReference type="InterPro" id="IPR042972">
    <property type="entry name" value="INSM1/2"/>
</dbReference>
<dbReference type="AlphaFoldDB" id="A0A8J9ZV30"/>
<evidence type="ECO:0000259" key="12">
    <source>
        <dbReference type="PROSITE" id="PS50157"/>
    </source>
</evidence>
<dbReference type="FunFam" id="3.30.160.60:FF:000488">
    <property type="entry name" value="Insulinoma-associated protein 2"/>
    <property type="match status" value="1"/>
</dbReference>
<feature type="compositionally biased region" description="Low complexity" evidence="11">
    <location>
        <begin position="209"/>
        <end position="224"/>
    </location>
</feature>
<evidence type="ECO:0000256" key="11">
    <source>
        <dbReference type="SAM" id="MobiDB-lite"/>
    </source>
</evidence>
<accession>A0A8J9ZV30</accession>
<keyword evidence="14" id="KW-1185">Reference proteome</keyword>
<dbReference type="PROSITE" id="PS00028">
    <property type="entry name" value="ZINC_FINGER_C2H2_1"/>
    <property type="match status" value="4"/>
</dbReference>
<reference evidence="13" key="1">
    <citation type="submission" date="2022-01" db="EMBL/GenBank/DDBJ databases">
        <authorList>
            <person name="Braso-Vives M."/>
        </authorList>
    </citation>
    <scope>NUCLEOTIDE SEQUENCE</scope>
</reference>
<dbReference type="GO" id="GO:0010564">
    <property type="term" value="P:regulation of cell cycle process"/>
    <property type="evidence" value="ECO:0007669"/>
    <property type="project" value="TreeGrafter"/>
</dbReference>
<keyword evidence="5" id="KW-0862">Zinc</keyword>
<dbReference type="InterPro" id="IPR013087">
    <property type="entry name" value="Znf_C2H2_type"/>
</dbReference>
<sequence length="558" mass="61990">MPRGFLVKRGKKFVPVSYRQRDEDGVATQKMEPPVSPPLALPQLSPARPEVSPFIAISSIPNVSVAAQASPVRRHPCQPAYPDSPQFTYSPIRPVTREADPALRESFGYKSSSPLSAHAFPSPMMFDQYSFSPASGGPREKYSDTPSPNSGSAKRPHPDGERKPKSPIKKSKAVRKINFDEDTTSPVLGLRITQAPAEAEKQKDKDNGDSNNNSSKTTNPTNKKPGGGAFVCQLCKEEYTDPFTLAQHKCSRIVRVEYRCPECDKVFNCPANLASHRRWHKPRPTESPNSRYSAASSPSRVMPLSPAGAKHPEAAYHRDPHPESASETHSDAGSHRSTPSPHTDASHHRDSVHTDTPWFECDRCGKKFRRQAYLRKHILQHEEGKEEPSYPCHLCGKVFRTLANRAKHILGHSMGPKDHCCPECGAGFPNKAALDRHENILGSIGRCHQLLCSDNKAKRGTAAHTEMDFRLTPDRMVGGLLNRDSALTRPRCQLCHPPIFGEYYIRMHSSDIFSCKYCDATFYSSPGLTRHINKCHPSENRQVILLQPVPARHAPAVC</sequence>
<feature type="compositionally biased region" description="Basic and acidic residues" evidence="11">
    <location>
        <begin position="344"/>
        <end position="353"/>
    </location>
</feature>
<feature type="domain" description="C2H2-type" evidence="12">
    <location>
        <begin position="359"/>
        <end position="386"/>
    </location>
</feature>
<dbReference type="OrthoDB" id="8953942at2759"/>
<keyword evidence="6" id="KW-0805">Transcription regulation</keyword>
<gene>
    <name evidence="13" type="primary">INSM1</name>
    <name evidence="13" type="ORF">BLAG_LOCUS17630</name>
</gene>
<dbReference type="Gene3D" id="3.30.160.60">
    <property type="entry name" value="Classic Zinc Finger"/>
    <property type="match status" value="3"/>
</dbReference>
<dbReference type="PANTHER" id="PTHR15065">
    <property type="entry name" value="INSULINOMA-ASSOCIATED 1"/>
    <property type="match status" value="1"/>
</dbReference>
<dbReference type="GO" id="GO:0030182">
    <property type="term" value="P:neuron differentiation"/>
    <property type="evidence" value="ECO:0007669"/>
    <property type="project" value="TreeGrafter"/>
</dbReference>
<evidence type="ECO:0000256" key="4">
    <source>
        <dbReference type="ARBA" id="ARBA00022771"/>
    </source>
</evidence>
<protein>
    <submittedName>
        <fullName evidence="13">INSM1 protein</fullName>
    </submittedName>
</protein>
<evidence type="ECO:0000313" key="13">
    <source>
        <dbReference type="EMBL" id="CAH1262674.1"/>
    </source>
</evidence>
<feature type="compositionally biased region" description="Basic and acidic residues" evidence="11">
    <location>
        <begin position="310"/>
        <end position="334"/>
    </location>
</feature>
<dbReference type="Proteomes" id="UP000838412">
    <property type="component" value="Chromosome 4"/>
</dbReference>
<keyword evidence="9" id="KW-0539">Nucleus</keyword>
<name>A0A8J9ZV30_BRALA</name>
<feature type="domain" description="C2H2-type" evidence="12">
    <location>
        <begin position="258"/>
        <end position="285"/>
    </location>
</feature>
<dbReference type="SMART" id="SM00355">
    <property type="entry name" value="ZnF_C2H2"/>
    <property type="match status" value="6"/>
</dbReference>
<evidence type="ECO:0000256" key="2">
    <source>
        <dbReference type="ARBA" id="ARBA00022723"/>
    </source>
</evidence>
<dbReference type="PANTHER" id="PTHR15065:SF4">
    <property type="entry name" value="LD18634P"/>
    <property type="match status" value="1"/>
</dbReference>
<keyword evidence="8" id="KW-0804">Transcription</keyword>